<dbReference type="GO" id="GO:0032259">
    <property type="term" value="P:methylation"/>
    <property type="evidence" value="ECO:0007669"/>
    <property type="project" value="UniProtKB-KW"/>
</dbReference>
<dbReference type="RefSeq" id="WP_010855725.1">
    <property type="nucleotide sequence ID" value="NZ_AQHR01000091.1"/>
</dbReference>
<feature type="active site" evidence="7">
    <location>
        <position position="104"/>
    </location>
</feature>
<comment type="similarity">
    <text evidence="7 8">Belongs to the class I-like SAM-binding methyltransferase superfamily. C5-methyltransferase family.</text>
</comment>
<evidence type="ECO:0000256" key="8">
    <source>
        <dbReference type="RuleBase" id="RU000416"/>
    </source>
</evidence>
<keyword evidence="10" id="KW-1185">Reference proteome</keyword>
<dbReference type="InterPro" id="IPR029063">
    <property type="entry name" value="SAM-dependent_MTases_sf"/>
</dbReference>
<dbReference type="STRING" id="1232681.ADIS_3593"/>
<dbReference type="PATRIC" id="fig|1288963.3.peg.3584"/>
<dbReference type="EMBL" id="AQHR01000091">
    <property type="protein sequence ID" value="EON76005.1"/>
    <property type="molecule type" value="Genomic_DNA"/>
</dbReference>
<gene>
    <name evidence="9" type="ORF">ADIS_3593</name>
</gene>
<dbReference type="Proteomes" id="UP000013909">
    <property type="component" value="Unassembled WGS sequence"/>
</dbReference>
<evidence type="ECO:0000313" key="10">
    <source>
        <dbReference type="Proteomes" id="UP000013909"/>
    </source>
</evidence>
<dbReference type="Gene3D" id="3.40.50.150">
    <property type="entry name" value="Vaccinia Virus protein VP39"/>
    <property type="match status" value="1"/>
</dbReference>
<dbReference type="EC" id="2.1.1.37" evidence="1"/>
<dbReference type="PROSITE" id="PS51679">
    <property type="entry name" value="SAM_MT_C5"/>
    <property type="match status" value="1"/>
</dbReference>
<dbReference type="PANTHER" id="PTHR10629">
    <property type="entry name" value="CYTOSINE-SPECIFIC METHYLTRANSFERASE"/>
    <property type="match status" value="1"/>
</dbReference>
<dbReference type="InterPro" id="IPR001525">
    <property type="entry name" value="C5_MeTfrase"/>
</dbReference>
<evidence type="ECO:0000256" key="3">
    <source>
        <dbReference type="ARBA" id="ARBA00022679"/>
    </source>
</evidence>
<evidence type="ECO:0000256" key="6">
    <source>
        <dbReference type="ARBA" id="ARBA00047422"/>
    </source>
</evidence>
<evidence type="ECO:0000256" key="5">
    <source>
        <dbReference type="ARBA" id="ARBA00022747"/>
    </source>
</evidence>
<keyword evidence="4 7" id="KW-0949">S-adenosyl-L-methionine</keyword>
<evidence type="ECO:0000313" key="9">
    <source>
        <dbReference type="EMBL" id="EON76005.1"/>
    </source>
</evidence>
<evidence type="ECO:0000256" key="2">
    <source>
        <dbReference type="ARBA" id="ARBA00022603"/>
    </source>
</evidence>
<evidence type="ECO:0000256" key="7">
    <source>
        <dbReference type="PROSITE-ProRule" id="PRU01016"/>
    </source>
</evidence>
<reference evidence="9 10" key="1">
    <citation type="submission" date="2013-02" db="EMBL/GenBank/DDBJ databases">
        <title>A novel strain isolated from Lonar lake, Maharashtra, India.</title>
        <authorList>
            <person name="Singh A."/>
        </authorList>
    </citation>
    <scope>NUCLEOTIDE SEQUENCE [LARGE SCALE GENOMIC DNA]</scope>
    <source>
        <strain evidence="9 10">AK24</strain>
    </source>
</reference>
<dbReference type="Gene3D" id="3.90.120.10">
    <property type="entry name" value="DNA Methylase, subunit A, domain 2"/>
    <property type="match status" value="1"/>
</dbReference>
<dbReference type="GO" id="GO:0003677">
    <property type="term" value="F:DNA binding"/>
    <property type="evidence" value="ECO:0007669"/>
    <property type="project" value="TreeGrafter"/>
</dbReference>
<organism evidence="9 10">
    <name type="scientific">Lunatimonas lonarensis</name>
    <dbReference type="NCBI Taxonomy" id="1232681"/>
    <lineage>
        <taxon>Bacteria</taxon>
        <taxon>Pseudomonadati</taxon>
        <taxon>Bacteroidota</taxon>
        <taxon>Cytophagia</taxon>
        <taxon>Cytophagales</taxon>
        <taxon>Cyclobacteriaceae</taxon>
    </lineage>
</organism>
<dbReference type="Pfam" id="PF00145">
    <property type="entry name" value="DNA_methylase"/>
    <property type="match status" value="1"/>
</dbReference>
<evidence type="ECO:0000256" key="4">
    <source>
        <dbReference type="ARBA" id="ARBA00022691"/>
    </source>
</evidence>
<comment type="catalytic activity">
    <reaction evidence="6">
        <text>a 2'-deoxycytidine in DNA + S-adenosyl-L-methionine = a 5-methyl-2'-deoxycytidine in DNA + S-adenosyl-L-homocysteine + H(+)</text>
        <dbReference type="Rhea" id="RHEA:13681"/>
        <dbReference type="Rhea" id="RHEA-COMP:11369"/>
        <dbReference type="Rhea" id="RHEA-COMP:11370"/>
        <dbReference type="ChEBI" id="CHEBI:15378"/>
        <dbReference type="ChEBI" id="CHEBI:57856"/>
        <dbReference type="ChEBI" id="CHEBI:59789"/>
        <dbReference type="ChEBI" id="CHEBI:85452"/>
        <dbReference type="ChEBI" id="CHEBI:85454"/>
        <dbReference type="EC" id="2.1.1.37"/>
    </reaction>
</comment>
<dbReference type="NCBIfam" id="TIGR00675">
    <property type="entry name" value="dcm"/>
    <property type="match status" value="1"/>
</dbReference>
<name>R7ZPI4_9BACT</name>
<dbReference type="GO" id="GO:0003886">
    <property type="term" value="F:DNA (cytosine-5-)-methyltransferase activity"/>
    <property type="evidence" value="ECO:0007669"/>
    <property type="project" value="UniProtKB-EC"/>
</dbReference>
<dbReference type="PANTHER" id="PTHR10629:SF52">
    <property type="entry name" value="DNA (CYTOSINE-5)-METHYLTRANSFERASE 1"/>
    <property type="match status" value="1"/>
</dbReference>
<comment type="caution">
    <text evidence="9">The sequence shown here is derived from an EMBL/GenBank/DDBJ whole genome shotgun (WGS) entry which is preliminary data.</text>
</comment>
<dbReference type="GO" id="GO:0009307">
    <property type="term" value="P:DNA restriction-modification system"/>
    <property type="evidence" value="ECO:0007669"/>
    <property type="project" value="UniProtKB-KW"/>
</dbReference>
<dbReference type="GO" id="GO:0044027">
    <property type="term" value="P:negative regulation of gene expression via chromosomal CpG island methylation"/>
    <property type="evidence" value="ECO:0007669"/>
    <property type="project" value="TreeGrafter"/>
</dbReference>
<dbReference type="PRINTS" id="PR00105">
    <property type="entry name" value="C5METTRFRASE"/>
</dbReference>
<keyword evidence="2 7" id="KW-0489">Methyltransferase</keyword>
<keyword evidence="3 7" id="KW-0808">Transferase</keyword>
<sequence length="394" mass="44929">MTDKEKTETKIGIFSFFAGAGFLDLGFETTQGFETVFVNEYHEPFMEVYKASRKGLKIKEPIFGHSTDDICAFLENEKAKTLKENIQKSKKNFDLVGFIGGPPCPDFSVGGKNKGIAGENGKLSGTYVELIVRNQPDFFLFENVKGLYRTKKHRAFFDEVKLKLISNGYYLTEKLINAIEFGAPQDRERIILIGFKRSVLSDFGMELNGSPILKSFDWNAKTIYTAKEILSKNWPKQEPFLNNQERAIPKGIDKKLTVQHWFDKNDVENHPNAEHYFQPRAGLSKFLSIQEGDDLKKSYKRLHRWRYSPTAAYGNNEVHLHPYKPRRISAAEALAIQSLPKNFIIPEHISLSNMFKTIGNGVPYFAAKGLAETISVFIEKVKSEELKYAEIISK</sequence>
<accession>R7ZPI4</accession>
<dbReference type="InterPro" id="IPR050390">
    <property type="entry name" value="C5-Methyltransferase"/>
</dbReference>
<protein>
    <recommendedName>
        <fullName evidence="1">DNA (cytosine-5-)-methyltransferase</fullName>
        <ecNumber evidence="1">2.1.1.37</ecNumber>
    </recommendedName>
</protein>
<keyword evidence="5" id="KW-0680">Restriction system</keyword>
<dbReference type="AlphaFoldDB" id="R7ZPI4"/>
<proteinExistence type="inferred from homology"/>
<dbReference type="SUPFAM" id="SSF53335">
    <property type="entry name" value="S-adenosyl-L-methionine-dependent methyltransferases"/>
    <property type="match status" value="1"/>
</dbReference>
<evidence type="ECO:0000256" key="1">
    <source>
        <dbReference type="ARBA" id="ARBA00011975"/>
    </source>
</evidence>
<dbReference type="OrthoDB" id="32195at2"/>